<dbReference type="Proteomes" id="UP000001555">
    <property type="component" value="Unassembled WGS sequence"/>
</dbReference>
<sequence>MNFVYSLGWLLAECELHFAMSFTSMKGVCTSILEGFGKDHGIRQATLMDVQAFLRSRSSRDDALSTVSQIY</sequence>
<dbReference type="EMBL" id="ABJB010350136">
    <property type="status" value="NOT_ANNOTATED_CDS"/>
    <property type="molecule type" value="Genomic_DNA"/>
</dbReference>
<accession>B7PBL3</accession>
<evidence type="ECO:0000313" key="3">
    <source>
        <dbReference type="Proteomes" id="UP000001555"/>
    </source>
</evidence>
<proteinExistence type="predicted"/>
<dbReference type="VEuPathDB" id="VectorBase:ISCP_002166"/>
<dbReference type="EnsemblMetazoa" id="ISCW003225-RA">
    <property type="protein sequence ID" value="ISCW003225-PA"/>
    <property type="gene ID" value="ISCW003225"/>
</dbReference>
<protein>
    <submittedName>
        <fullName evidence="1 2">Uncharacterized protein</fullName>
    </submittedName>
</protein>
<dbReference type="VEuPathDB" id="VectorBase:ISCI003225"/>
<name>B7PBL3_IXOSC</name>
<reference evidence="1 3" key="1">
    <citation type="submission" date="2008-03" db="EMBL/GenBank/DDBJ databases">
        <title>Annotation of Ixodes scapularis.</title>
        <authorList>
            <consortium name="Ixodes scapularis Genome Project Consortium"/>
            <person name="Caler E."/>
            <person name="Hannick L.I."/>
            <person name="Bidwell S."/>
            <person name="Joardar V."/>
            <person name="Thiagarajan M."/>
            <person name="Amedeo P."/>
            <person name="Galinsky K.J."/>
            <person name="Schobel S."/>
            <person name="Inman J."/>
            <person name="Hostetler J."/>
            <person name="Miller J."/>
            <person name="Hammond M."/>
            <person name="Megy K."/>
            <person name="Lawson D."/>
            <person name="Kodira C."/>
            <person name="Sutton G."/>
            <person name="Meyer J."/>
            <person name="Hill C.A."/>
            <person name="Birren B."/>
            <person name="Nene V."/>
            <person name="Collins F."/>
            <person name="Alarcon-Chaidez F."/>
            <person name="Wikel S."/>
            <person name="Strausberg R."/>
        </authorList>
    </citation>
    <scope>NUCLEOTIDE SEQUENCE [LARGE SCALE GENOMIC DNA]</scope>
    <source>
        <strain evidence="3">Wikel</strain>
        <strain evidence="1">Wikel colony</strain>
    </source>
</reference>
<dbReference type="InParanoid" id="B7PBL3"/>
<dbReference type="VEuPathDB" id="VectorBase:ISCW003225"/>
<dbReference type="HOGENOM" id="CLU_2742859_0_0_1"/>
<organism>
    <name type="scientific">Ixodes scapularis</name>
    <name type="common">Black-legged tick</name>
    <name type="synonym">Deer tick</name>
    <dbReference type="NCBI Taxonomy" id="6945"/>
    <lineage>
        <taxon>Eukaryota</taxon>
        <taxon>Metazoa</taxon>
        <taxon>Ecdysozoa</taxon>
        <taxon>Arthropoda</taxon>
        <taxon>Chelicerata</taxon>
        <taxon>Arachnida</taxon>
        <taxon>Acari</taxon>
        <taxon>Parasitiformes</taxon>
        <taxon>Ixodida</taxon>
        <taxon>Ixodoidea</taxon>
        <taxon>Ixodidae</taxon>
        <taxon>Ixodinae</taxon>
        <taxon>Ixodes</taxon>
    </lineage>
</organism>
<keyword evidence="3" id="KW-1185">Reference proteome</keyword>
<gene>
    <name evidence="1" type="ORF">IscW_ISCW003225</name>
</gene>
<evidence type="ECO:0000313" key="1">
    <source>
        <dbReference type="EMBL" id="EEC03985.1"/>
    </source>
</evidence>
<dbReference type="OrthoDB" id="6504302at2759"/>
<dbReference type="EMBL" id="DS677448">
    <property type="protein sequence ID" value="EEC03985.1"/>
    <property type="molecule type" value="Genomic_DNA"/>
</dbReference>
<dbReference type="PaxDb" id="6945-B7PBL3"/>
<reference evidence="2" key="2">
    <citation type="submission" date="2020-05" db="UniProtKB">
        <authorList>
            <consortium name="EnsemblMetazoa"/>
        </authorList>
    </citation>
    <scope>IDENTIFICATION</scope>
    <source>
        <strain evidence="2">wikel</strain>
    </source>
</reference>
<dbReference type="AlphaFoldDB" id="B7PBL3"/>
<evidence type="ECO:0000313" key="2">
    <source>
        <dbReference type="EnsemblMetazoa" id="ISCW003225-PA"/>
    </source>
</evidence>